<dbReference type="Gene3D" id="1.20.59.20">
    <property type="match status" value="1"/>
</dbReference>
<keyword evidence="4 8" id="KW-0819">tRNA processing</keyword>
<dbReference type="InterPro" id="IPR012796">
    <property type="entry name" value="Lysidine-tRNA-synth_C"/>
</dbReference>
<dbReference type="SMART" id="SM00977">
    <property type="entry name" value="TilS_C"/>
    <property type="match status" value="1"/>
</dbReference>
<comment type="catalytic activity">
    <reaction evidence="7 8">
        <text>cytidine(34) in tRNA(Ile2) + L-lysine + ATP = lysidine(34) in tRNA(Ile2) + AMP + diphosphate + H(+)</text>
        <dbReference type="Rhea" id="RHEA:43744"/>
        <dbReference type="Rhea" id="RHEA-COMP:10625"/>
        <dbReference type="Rhea" id="RHEA-COMP:10670"/>
        <dbReference type="ChEBI" id="CHEBI:15378"/>
        <dbReference type="ChEBI" id="CHEBI:30616"/>
        <dbReference type="ChEBI" id="CHEBI:32551"/>
        <dbReference type="ChEBI" id="CHEBI:33019"/>
        <dbReference type="ChEBI" id="CHEBI:82748"/>
        <dbReference type="ChEBI" id="CHEBI:83665"/>
        <dbReference type="ChEBI" id="CHEBI:456215"/>
        <dbReference type="EC" id="6.3.4.19"/>
    </reaction>
</comment>
<comment type="subcellular location">
    <subcellularLocation>
        <location evidence="1 8">Cytoplasm</location>
    </subcellularLocation>
</comment>
<dbReference type="InterPro" id="IPR015262">
    <property type="entry name" value="tRNA_Ile_lys_synt_subst-bd"/>
</dbReference>
<reference evidence="11" key="1">
    <citation type="submission" date="2016-10" db="EMBL/GenBank/DDBJ databases">
        <authorList>
            <person name="Varghese N."/>
            <person name="Submissions S."/>
        </authorList>
    </citation>
    <scope>NUCLEOTIDE SEQUENCE [LARGE SCALE GENOMIC DNA]</scope>
    <source>
        <strain evidence="11">DSM 173</strain>
    </source>
</reference>
<evidence type="ECO:0000256" key="1">
    <source>
        <dbReference type="ARBA" id="ARBA00004496"/>
    </source>
</evidence>
<accession>A0A1H3ICP8</accession>
<protein>
    <recommendedName>
        <fullName evidence="8">tRNA(Ile)-lysidine synthase</fullName>
        <ecNumber evidence="8">6.3.4.19</ecNumber>
    </recommendedName>
    <alternativeName>
        <fullName evidence="8">tRNA(Ile)-2-lysyl-cytidine synthase</fullName>
    </alternativeName>
    <alternativeName>
        <fullName evidence="8">tRNA(Ile)-lysidine synthetase</fullName>
    </alternativeName>
</protein>
<sequence length="466" mass="51245">MKASFTPQALLTRLAPFGAVPRYWVAYSGGLDSSVLLHALIQLRPHLPGTAAPDRIQAVHIDHGLHPDSAAWSEHCAAQCAALAVPLHREHLTTPPAAGESIEAWARAARYAVFQRLLAPSDLLLTAHQRDDQAETLLLALLRGSGPHGLAAMPVAAPLGAGQLVRPLLDFDRHTLADYAAQQGLDWRDDPSNAHTAFDRNYLRHQIMPLLRARWPAATATLARSARHCAEAADWIDQQADLALAEVRGMSPGTLTLTPLTQLDRPVRKAVVRRWLMERGFRPPEMPMLDRVLDELPAARPDANPCVTWTGCEVRRYRGALFALAPLPRPPSPELSLTWQIDGTASVLELPPGYGRLECVHCPDAAPILMQIRFGQLGHGCRTSAKRPRHSLKQCLQTAGIPVWLRAHLPLLFQDEQLLAVAGVSACQNANIAHPARLTLRWSGFDWETDWPQLGQVLEVTVRTQP</sequence>
<keyword evidence="3 8" id="KW-0436">Ligase</keyword>
<comment type="similarity">
    <text evidence="8">Belongs to the tRNA(Ile)-lysidine synthase family.</text>
</comment>
<dbReference type="NCBIfam" id="TIGR02433">
    <property type="entry name" value="lysidine_TilS_C"/>
    <property type="match status" value="1"/>
</dbReference>
<dbReference type="GO" id="GO:0005737">
    <property type="term" value="C:cytoplasm"/>
    <property type="evidence" value="ECO:0007669"/>
    <property type="project" value="UniProtKB-SubCell"/>
</dbReference>
<keyword evidence="5 8" id="KW-0547">Nucleotide-binding</keyword>
<comment type="function">
    <text evidence="8">Ligates lysine onto the cytidine present at position 34 of the AUA codon-specific tRNA(Ile) that contains the anticodon CAU, in an ATP-dependent manner. Cytidine is converted to lysidine, thus changing the amino acid specificity of the tRNA from methionine to isoleucine.</text>
</comment>
<dbReference type="PANTHER" id="PTHR43033">
    <property type="entry name" value="TRNA(ILE)-LYSIDINE SYNTHASE-RELATED"/>
    <property type="match status" value="1"/>
</dbReference>
<dbReference type="GO" id="GO:0032267">
    <property type="term" value="F:tRNA(Ile)-lysidine synthase activity"/>
    <property type="evidence" value="ECO:0007669"/>
    <property type="project" value="UniProtKB-EC"/>
</dbReference>
<dbReference type="NCBIfam" id="TIGR02432">
    <property type="entry name" value="lysidine_TilS_N"/>
    <property type="match status" value="1"/>
</dbReference>
<dbReference type="Proteomes" id="UP000198672">
    <property type="component" value="Unassembled WGS sequence"/>
</dbReference>
<dbReference type="InterPro" id="IPR012795">
    <property type="entry name" value="tRNA_Ile_lys_synt_N"/>
</dbReference>
<keyword evidence="11" id="KW-1185">Reference proteome</keyword>
<evidence type="ECO:0000256" key="5">
    <source>
        <dbReference type="ARBA" id="ARBA00022741"/>
    </source>
</evidence>
<dbReference type="CDD" id="cd01992">
    <property type="entry name" value="TilS_N"/>
    <property type="match status" value="1"/>
</dbReference>
<dbReference type="RefSeq" id="WP_091334799.1">
    <property type="nucleotide sequence ID" value="NZ_FNOW01000042.1"/>
</dbReference>
<gene>
    <name evidence="8" type="primary">tilS</name>
    <name evidence="10" type="ORF">SAMN05421644_14217</name>
</gene>
<comment type="domain">
    <text evidence="8">The N-terminal region contains the highly conserved SGGXDS motif, predicted to be a P-loop motif involved in ATP binding.</text>
</comment>
<dbReference type="HAMAP" id="MF_01161">
    <property type="entry name" value="tRNA_Ile_lys_synt"/>
    <property type="match status" value="1"/>
</dbReference>
<evidence type="ECO:0000256" key="4">
    <source>
        <dbReference type="ARBA" id="ARBA00022694"/>
    </source>
</evidence>
<dbReference type="EMBL" id="FNOW01000042">
    <property type="protein sequence ID" value="SDY25486.1"/>
    <property type="molecule type" value="Genomic_DNA"/>
</dbReference>
<dbReference type="SUPFAM" id="SSF56037">
    <property type="entry name" value="PheT/TilS domain"/>
    <property type="match status" value="1"/>
</dbReference>
<dbReference type="Pfam" id="PF09179">
    <property type="entry name" value="TilS"/>
    <property type="match status" value="1"/>
</dbReference>
<dbReference type="InterPro" id="IPR014729">
    <property type="entry name" value="Rossmann-like_a/b/a_fold"/>
</dbReference>
<dbReference type="Pfam" id="PF11734">
    <property type="entry name" value="TilS_C"/>
    <property type="match status" value="1"/>
</dbReference>
<evidence type="ECO:0000256" key="2">
    <source>
        <dbReference type="ARBA" id="ARBA00022490"/>
    </source>
</evidence>
<dbReference type="SUPFAM" id="SSF82829">
    <property type="entry name" value="MesJ substrate recognition domain-like"/>
    <property type="match status" value="1"/>
</dbReference>
<dbReference type="Gene3D" id="3.40.50.620">
    <property type="entry name" value="HUPs"/>
    <property type="match status" value="1"/>
</dbReference>
<evidence type="ECO:0000259" key="9">
    <source>
        <dbReference type="SMART" id="SM00977"/>
    </source>
</evidence>
<dbReference type="AlphaFoldDB" id="A0A1H3ICP8"/>
<evidence type="ECO:0000313" key="10">
    <source>
        <dbReference type="EMBL" id="SDY25486.1"/>
    </source>
</evidence>
<dbReference type="GO" id="GO:0005524">
    <property type="term" value="F:ATP binding"/>
    <property type="evidence" value="ECO:0007669"/>
    <property type="project" value="UniProtKB-UniRule"/>
</dbReference>
<dbReference type="OrthoDB" id="9807403at2"/>
<proteinExistence type="inferred from homology"/>
<keyword evidence="6 8" id="KW-0067">ATP-binding</keyword>
<keyword evidence="2 8" id="KW-0963">Cytoplasm</keyword>
<evidence type="ECO:0000256" key="7">
    <source>
        <dbReference type="ARBA" id="ARBA00048539"/>
    </source>
</evidence>
<dbReference type="EC" id="6.3.4.19" evidence="8"/>
<evidence type="ECO:0000256" key="3">
    <source>
        <dbReference type="ARBA" id="ARBA00022598"/>
    </source>
</evidence>
<dbReference type="InterPro" id="IPR011063">
    <property type="entry name" value="TilS/TtcA_N"/>
</dbReference>
<dbReference type="Pfam" id="PF01171">
    <property type="entry name" value="ATP_bind_3"/>
    <property type="match status" value="1"/>
</dbReference>
<feature type="binding site" evidence="8">
    <location>
        <begin position="28"/>
        <end position="33"/>
    </location>
    <ligand>
        <name>ATP</name>
        <dbReference type="ChEBI" id="CHEBI:30616"/>
    </ligand>
</feature>
<evidence type="ECO:0000313" key="11">
    <source>
        <dbReference type="Proteomes" id="UP000198672"/>
    </source>
</evidence>
<feature type="domain" description="Lysidine-tRNA(Ile) synthetase C-terminal" evidence="9">
    <location>
        <begin position="370"/>
        <end position="442"/>
    </location>
</feature>
<dbReference type="InterPro" id="IPR012094">
    <property type="entry name" value="tRNA_Ile_lys_synt"/>
</dbReference>
<dbReference type="STRING" id="61595.SAMN05421644_14217"/>
<evidence type="ECO:0000256" key="6">
    <source>
        <dbReference type="ARBA" id="ARBA00022840"/>
    </source>
</evidence>
<name>A0A1H3ICP8_ALLWA</name>
<dbReference type="PANTHER" id="PTHR43033:SF1">
    <property type="entry name" value="TRNA(ILE)-LYSIDINE SYNTHASE-RELATED"/>
    <property type="match status" value="1"/>
</dbReference>
<organism evidence="10 11">
    <name type="scientific">Allochromatium warmingii</name>
    <name type="common">Chromatium warmingii</name>
    <dbReference type="NCBI Taxonomy" id="61595"/>
    <lineage>
        <taxon>Bacteria</taxon>
        <taxon>Pseudomonadati</taxon>
        <taxon>Pseudomonadota</taxon>
        <taxon>Gammaproteobacteria</taxon>
        <taxon>Chromatiales</taxon>
        <taxon>Chromatiaceae</taxon>
        <taxon>Allochromatium</taxon>
    </lineage>
</organism>
<dbReference type="GO" id="GO:0006400">
    <property type="term" value="P:tRNA modification"/>
    <property type="evidence" value="ECO:0007669"/>
    <property type="project" value="UniProtKB-UniRule"/>
</dbReference>
<dbReference type="SUPFAM" id="SSF52402">
    <property type="entry name" value="Adenine nucleotide alpha hydrolases-like"/>
    <property type="match status" value="1"/>
</dbReference>
<evidence type="ECO:0000256" key="8">
    <source>
        <dbReference type="HAMAP-Rule" id="MF_01161"/>
    </source>
</evidence>